<protein>
    <submittedName>
        <fullName evidence="1">Uncharacterized protein</fullName>
    </submittedName>
</protein>
<reference evidence="1" key="1">
    <citation type="journal article" date="2021" name="Proc. Natl. Acad. Sci. U.S.A.">
        <title>A Catalog of Tens of Thousands of Viruses from Human Metagenomes Reveals Hidden Associations with Chronic Diseases.</title>
        <authorList>
            <person name="Tisza M.J."/>
            <person name="Buck C.B."/>
        </authorList>
    </citation>
    <scope>NUCLEOTIDE SEQUENCE</scope>
    <source>
        <strain evidence="1">Ct1PY2</strain>
    </source>
</reference>
<sequence>MAYETTDQLIAEVADHWNKKKDTVFYQLLDSYNSLLEKISDENEKIADWRSIDKAKGTTLDLIGQDYKAYRISDDDETFRFIIFLHILISRAQGTIPSMVKILGTALDAKPEQFKVYKTGLRHVGIEIPWDNVQTLQMQKFIIKNIQNLLAMGYWIDEIVFYVNVTTTEYIGAASIDETDLNIDVGSSWWTGWEESQQNTEYIATAVTAEDVNMHQVTTTWWTGWQDQQPCESYIGAKPLVIVSYKMIAN</sequence>
<dbReference type="EMBL" id="BK014926">
    <property type="protein sequence ID" value="DAD83002.1"/>
    <property type="molecule type" value="Genomic_DNA"/>
</dbReference>
<accession>A0A8S5MLA5</accession>
<evidence type="ECO:0000313" key="1">
    <source>
        <dbReference type="EMBL" id="DAD83002.1"/>
    </source>
</evidence>
<organism evidence="1">
    <name type="scientific">Myoviridae sp. ct1PY2</name>
    <dbReference type="NCBI Taxonomy" id="2826602"/>
    <lineage>
        <taxon>Viruses</taxon>
        <taxon>Duplodnaviria</taxon>
        <taxon>Heunggongvirae</taxon>
        <taxon>Uroviricota</taxon>
        <taxon>Caudoviricetes</taxon>
    </lineage>
</organism>
<name>A0A8S5MLA5_9CAUD</name>
<proteinExistence type="predicted"/>